<gene>
    <name evidence="1" type="ORF">PAXRUDRAFT_827446</name>
</gene>
<accession>A0A0D0DXY3</accession>
<keyword evidence="2" id="KW-1185">Reference proteome</keyword>
<reference evidence="2" key="2">
    <citation type="submission" date="2015-01" db="EMBL/GenBank/DDBJ databases">
        <title>Evolutionary Origins and Diversification of the Mycorrhizal Mutualists.</title>
        <authorList>
            <consortium name="DOE Joint Genome Institute"/>
            <consortium name="Mycorrhizal Genomics Consortium"/>
            <person name="Kohler A."/>
            <person name="Kuo A."/>
            <person name="Nagy L.G."/>
            <person name="Floudas D."/>
            <person name="Copeland A."/>
            <person name="Barry K.W."/>
            <person name="Cichocki N."/>
            <person name="Veneault-Fourrey C."/>
            <person name="LaButti K."/>
            <person name="Lindquist E.A."/>
            <person name="Lipzen A."/>
            <person name="Lundell T."/>
            <person name="Morin E."/>
            <person name="Murat C."/>
            <person name="Riley R."/>
            <person name="Ohm R."/>
            <person name="Sun H."/>
            <person name="Tunlid A."/>
            <person name="Henrissat B."/>
            <person name="Grigoriev I.V."/>
            <person name="Hibbett D.S."/>
            <person name="Martin F."/>
        </authorList>
    </citation>
    <scope>NUCLEOTIDE SEQUENCE [LARGE SCALE GENOMIC DNA]</scope>
    <source>
        <strain evidence="2">Ve08.2h10</strain>
    </source>
</reference>
<dbReference type="InParanoid" id="A0A0D0DXY3"/>
<sequence>MAALQYVPYAVGHSPDGVSVPCEALRCRHVDMILLNEASKSEGGYSIPLQEDQEKAALFTLPVMCTFRRPLALAIRSLERVSEPSRGIEARARKDVGRWKKWCCVKDVPRYKTLR</sequence>
<name>A0A0D0DXY3_9AGAM</name>
<evidence type="ECO:0000313" key="2">
    <source>
        <dbReference type="Proteomes" id="UP000054538"/>
    </source>
</evidence>
<dbReference type="AlphaFoldDB" id="A0A0D0DXY3"/>
<dbReference type="Proteomes" id="UP000054538">
    <property type="component" value="Unassembled WGS sequence"/>
</dbReference>
<dbReference type="EMBL" id="KN825071">
    <property type="protein sequence ID" value="KIK95001.1"/>
    <property type="molecule type" value="Genomic_DNA"/>
</dbReference>
<organism evidence="1 2">
    <name type="scientific">Paxillus rubicundulus Ve08.2h10</name>
    <dbReference type="NCBI Taxonomy" id="930991"/>
    <lineage>
        <taxon>Eukaryota</taxon>
        <taxon>Fungi</taxon>
        <taxon>Dikarya</taxon>
        <taxon>Basidiomycota</taxon>
        <taxon>Agaricomycotina</taxon>
        <taxon>Agaricomycetes</taxon>
        <taxon>Agaricomycetidae</taxon>
        <taxon>Boletales</taxon>
        <taxon>Paxilineae</taxon>
        <taxon>Paxillaceae</taxon>
        <taxon>Paxillus</taxon>
    </lineage>
</organism>
<protein>
    <submittedName>
        <fullName evidence="1">Uncharacterized protein</fullName>
    </submittedName>
</protein>
<dbReference type="OrthoDB" id="3202243at2759"/>
<proteinExistence type="predicted"/>
<reference evidence="1 2" key="1">
    <citation type="submission" date="2014-04" db="EMBL/GenBank/DDBJ databases">
        <authorList>
            <consortium name="DOE Joint Genome Institute"/>
            <person name="Kuo A."/>
            <person name="Kohler A."/>
            <person name="Jargeat P."/>
            <person name="Nagy L.G."/>
            <person name="Floudas D."/>
            <person name="Copeland A."/>
            <person name="Barry K.W."/>
            <person name="Cichocki N."/>
            <person name="Veneault-Fourrey C."/>
            <person name="LaButti K."/>
            <person name="Lindquist E.A."/>
            <person name="Lipzen A."/>
            <person name="Lundell T."/>
            <person name="Morin E."/>
            <person name="Murat C."/>
            <person name="Sun H."/>
            <person name="Tunlid A."/>
            <person name="Henrissat B."/>
            <person name="Grigoriev I.V."/>
            <person name="Hibbett D.S."/>
            <person name="Martin F."/>
            <person name="Nordberg H.P."/>
            <person name="Cantor M.N."/>
            <person name="Hua S.X."/>
        </authorList>
    </citation>
    <scope>NUCLEOTIDE SEQUENCE [LARGE SCALE GENOMIC DNA]</scope>
    <source>
        <strain evidence="1 2">Ve08.2h10</strain>
    </source>
</reference>
<dbReference type="HOGENOM" id="CLU_2109803_0_0_1"/>
<evidence type="ECO:0000313" key="1">
    <source>
        <dbReference type="EMBL" id="KIK95001.1"/>
    </source>
</evidence>